<name>A0A0F9W2M6_9ZZZZ</name>
<dbReference type="PRINTS" id="PR00080">
    <property type="entry name" value="SDRFAMILY"/>
</dbReference>
<evidence type="ECO:0000256" key="2">
    <source>
        <dbReference type="ARBA" id="ARBA00023002"/>
    </source>
</evidence>
<comment type="similarity">
    <text evidence="1">Belongs to the short-chain dehydrogenases/reductases (SDR) family.</text>
</comment>
<organism evidence="4">
    <name type="scientific">marine sediment metagenome</name>
    <dbReference type="NCBI Taxonomy" id="412755"/>
    <lineage>
        <taxon>unclassified sequences</taxon>
        <taxon>metagenomes</taxon>
        <taxon>ecological metagenomes</taxon>
    </lineage>
</organism>
<sequence>MAKYKPADEVLSMSNNISGKVVVITGASSGLGEVTARHLAALGARVVLAARRKDKLDALVAELTNAGGQAIAYQTDVTSQEEVKTLIQGAVDTYGRIDVLINNAGLMAIAPLSDTRTDEWDRMIDINIKGLLYGVAAALPVFQKQNSGHFINIASVAGLKVFSPGGTVYSGTKFAVRAISEGLRHEVGGSIRTTTIEPGAVDSELKFGSTHQQSRDFVVDFYKHAIPAESVARAIAFAIEQPADVDINEIVLRPTVQEF</sequence>
<dbReference type="SUPFAM" id="SSF51735">
    <property type="entry name" value="NAD(P)-binding Rossmann-fold domains"/>
    <property type="match status" value="1"/>
</dbReference>
<evidence type="ECO:0000256" key="1">
    <source>
        <dbReference type="ARBA" id="ARBA00006484"/>
    </source>
</evidence>
<evidence type="ECO:0000313" key="4">
    <source>
        <dbReference type="EMBL" id="KKO06488.1"/>
    </source>
</evidence>
<dbReference type="EMBL" id="LAZR01000015">
    <property type="protein sequence ID" value="KKO06488.1"/>
    <property type="molecule type" value="Genomic_DNA"/>
</dbReference>
<gene>
    <name evidence="4" type="ORF">LCGC14_0062960</name>
</gene>
<dbReference type="Pfam" id="PF00106">
    <property type="entry name" value="adh_short"/>
    <property type="match status" value="1"/>
</dbReference>
<comment type="caution">
    <text evidence="4">The sequence shown here is derived from an EMBL/GenBank/DDBJ whole genome shotgun (WGS) entry which is preliminary data.</text>
</comment>
<dbReference type="PANTHER" id="PTHR43115:SF4">
    <property type="entry name" value="DEHYDROGENASE_REDUCTASE SDR FAMILY MEMBER 11"/>
    <property type="match status" value="1"/>
</dbReference>
<dbReference type="FunFam" id="3.40.50.720:FF:000047">
    <property type="entry name" value="NADP-dependent L-serine/L-allo-threonine dehydrogenase"/>
    <property type="match status" value="1"/>
</dbReference>
<protein>
    <recommendedName>
        <fullName evidence="3">Ketoreductase domain-containing protein</fullName>
    </recommendedName>
</protein>
<dbReference type="SMART" id="SM00822">
    <property type="entry name" value="PKS_KR"/>
    <property type="match status" value="1"/>
</dbReference>
<dbReference type="InterPro" id="IPR002347">
    <property type="entry name" value="SDR_fam"/>
</dbReference>
<dbReference type="InterPro" id="IPR057326">
    <property type="entry name" value="KR_dom"/>
</dbReference>
<dbReference type="InterPro" id="IPR020904">
    <property type="entry name" value="Sc_DH/Rdtase_CS"/>
</dbReference>
<feature type="domain" description="Ketoreductase" evidence="3">
    <location>
        <begin position="20"/>
        <end position="204"/>
    </location>
</feature>
<dbReference type="GO" id="GO:0016616">
    <property type="term" value="F:oxidoreductase activity, acting on the CH-OH group of donors, NAD or NADP as acceptor"/>
    <property type="evidence" value="ECO:0007669"/>
    <property type="project" value="UniProtKB-ARBA"/>
</dbReference>
<keyword evidence="2" id="KW-0560">Oxidoreductase</keyword>
<dbReference type="PANTHER" id="PTHR43115">
    <property type="entry name" value="DEHYDROGENASE/REDUCTASE SDR FAMILY MEMBER 11"/>
    <property type="match status" value="1"/>
</dbReference>
<dbReference type="PRINTS" id="PR00081">
    <property type="entry name" value="GDHRDH"/>
</dbReference>
<accession>A0A0F9W2M6</accession>
<dbReference type="PROSITE" id="PS00061">
    <property type="entry name" value="ADH_SHORT"/>
    <property type="match status" value="1"/>
</dbReference>
<dbReference type="Gene3D" id="3.40.50.720">
    <property type="entry name" value="NAD(P)-binding Rossmann-like Domain"/>
    <property type="match status" value="1"/>
</dbReference>
<evidence type="ECO:0000259" key="3">
    <source>
        <dbReference type="SMART" id="SM00822"/>
    </source>
</evidence>
<proteinExistence type="inferred from homology"/>
<reference evidence="4" key="1">
    <citation type="journal article" date="2015" name="Nature">
        <title>Complex archaea that bridge the gap between prokaryotes and eukaryotes.</title>
        <authorList>
            <person name="Spang A."/>
            <person name="Saw J.H."/>
            <person name="Jorgensen S.L."/>
            <person name="Zaremba-Niedzwiedzka K."/>
            <person name="Martijn J."/>
            <person name="Lind A.E."/>
            <person name="van Eijk R."/>
            <person name="Schleper C."/>
            <person name="Guy L."/>
            <person name="Ettema T.J."/>
        </authorList>
    </citation>
    <scope>NUCLEOTIDE SEQUENCE</scope>
</reference>
<dbReference type="InterPro" id="IPR036291">
    <property type="entry name" value="NAD(P)-bd_dom_sf"/>
</dbReference>
<dbReference type="AlphaFoldDB" id="A0A0F9W2M6"/>